<dbReference type="CDD" id="cd02440">
    <property type="entry name" value="AdoMet_MTases"/>
    <property type="match status" value="1"/>
</dbReference>
<protein>
    <submittedName>
        <fullName evidence="1">Class I SAM-dependent methyltransferase</fullName>
    </submittedName>
</protein>
<name>A0A6N0HTG4_9GAMM</name>
<keyword evidence="1" id="KW-0808">Transferase</keyword>
<dbReference type="AlphaFoldDB" id="A0A6N0HTG4"/>
<reference evidence="1 2" key="1">
    <citation type="submission" date="2020-05" db="EMBL/GenBank/DDBJ databases">
        <title>Horizontal transmission and recombination maintain forever young bacterial symbiont genomes.</title>
        <authorList>
            <person name="Russell S.L."/>
            <person name="Pepper-Tunick E."/>
            <person name="Svedberg J."/>
            <person name="Byrne A."/>
            <person name="Ruelas Castillo J."/>
            <person name="Vollmers C."/>
            <person name="Beinart R.A."/>
            <person name="Corbett-Detig R."/>
        </authorList>
    </citation>
    <scope>NUCLEOTIDE SEQUENCE [LARGE SCALE GENOMIC DNA]</scope>
    <source>
        <strain evidence="1">Santa_Monica_outfall</strain>
    </source>
</reference>
<dbReference type="Gene3D" id="3.40.50.150">
    <property type="entry name" value="Vaccinia Virus protein VP39"/>
    <property type="match status" value="1"/>
</dbReference>
<keyword evidence="1" id="KW-0489">Methyltransferase</keyword>
<sequence>MKPVDSRDEWPSDGIEVLGCCPVCKGLSKDLVYSDQSDMVFKCAPGDWDLWQCNDCGCNYVDPRPDEGSTHLAYENYYTHGKVYVHDKYKNLSRLRKFKRRLVNGYLKHRYSKSISPLIALGKYLVYLLPKIRRRLDRTFRSMPMLPSKGGDLLDVGCGNGSFLYQAKEIGWRVNGVDFDSMAIEALRLDDMPVGHGGIELFSEERELFDVITLSHVIEHVHDPVFLLERCKDLLKPNGYLWIETPNSNSYSHSVFSSFWRGLEIPRHLTLFNYSSMRYALEKSGFNKVNVLKYTNPIESMFKKSYAISLGCSPYANIKLPIKYTVRMYLYKVIGLLVRSRSEYLSISAYK</sequence>
<proteinExistence type="predicted"/>
<accession>A0A6N0HTG4</accession>
<evidence type="ECO:0000313" key="2">
    <source>
        <dbReference type="Proteomes" id="UP000509658"/>
    </source>
</evidence>
<dbReference type="GO" id="GO:0008168">
    <property type="term" value="F:methyltransferase activity"/>
    <property type="evidence" value="ECO:0007669"/>
    <property type="project" value="UniProtKB-KW"/>
</dbReference>
<dbReference type="SUPFAM" id="SSF53335">
    <property type="entry name" value="S-adenosyl-L-methionine-dependent methyltransferases"/>
    <property type="match status" value="1"/>
</dbReference>
<dbReference type="PANTHER" id="PTHR43861">
    <property type="entry name" value="TRANS-ACONITATE 2-METHYLTRANSFERASE-RELATED"/>
    <property type="match status" value="1"/>
</dbReference>
<organism evidence="1 2">
    <name type="scientific">Candidatus Reidiella endopervernicosa</name>
    <dbReference type="NCBI Taxonomy" id="2738883"/>
    <lineage>
        <taxon>Bacteria</taxon>
        <taxon>Pseudomonadati</taxon>
        <taxon>Pseudomonadota</taxon>
        <taxon>Gammaproteobacteria</taxon>
        <taxon>Candidatus Reidiella</taxon>
    </lineage>
</organism>
<dbReference type="Pfam" id="PF13489">
    <property type="entry name" value="Methyltransf_23"/>
    <property type="match status" value="1"/>
</dbReference>
<dbReference type="GO" id="GO:0032259">
    <property type="term" value="P:methylation"/>
    <property type="evidence" value="ECO:0007669"/>
    <property type="project" value="UniProtKB-KW"/>
</dbReference>
<dbReference type="EMBL" id="CP054491">
    <property type="protein sequence ID" value="QKQ25580.1"/>
    <property type="molecule type" value="Genomic_DNA"/>
</dbReference>
<gene>
    <name evidence="1" type="ORF">HUE57_04160</name>
</gene>
<dbReference type="RefSeq" id="WP_174672762.1">
    <property type="nucleotide sequence ID" value="NZ_CP054491.1"/>
</dbReference>
<dbReference type="Proteomes" id="UP000509658">
    <property type="component" value="Chromosome"/>
</dbReference>
<evidence type="ECO:0000313" key="1">
    <source>
        <dbReference type="EMBL" id="QKQ25580.1"/>
    </source>
</evidence>
<dbReference type="KEGG" id="rev:HUE57_04160"/>
<dbReference type="InterPro" id="IPR029063">
    <property type="entry name" value="SAM-dependent_MTases_sf"/>
</dbReference>
<keyword evidence="2" id="KW-1185">Reference proteome</keyword>